<evidence type="ECO:0000313" key="3">
    <source>
        <dbReference type="Proteomes" id="UP000625711"/>
    </source>
</evidence>
<accession>A0A834IP92</accession>
<protein>
    <submittedName>
        <fullName evidence="2">Uncharacterized protein</fullName>
    </submittedName>
</protein>
<dbReference type="EMBL" id="JAACXV010000236">
    <property type="protein sequence ID" value="KAF7281545.1"/>
    <property type="molecule type" value="Genomic_DNA"/>
</dbReference>
<feature type="compositionally biased region" description="Basic residues" evidence="1">
    <location>
        <begin position="64"/>
        <end position="88"/>
    </location>
</feature>
<feature type="compositionally biased region" description="Basic residues" evidence="1">
    <location>
        <begin position="38"/>
        <end position="52"/>
    </location>
</feature>
<sequence length="88" mass="10532">MFVHLTYHKPTRRTLINGTPTLRLLKSGLFAYSIVHKRKRRTKTGRQIKKPGKGGWLRPERGFAKRRRHQDPHRNKRHKSERRKSAAR</sequence>
<keyword evidence="3" id="KW-1185">Reference proteome</keyword>
<reference evidence="2" key="1">
    <citation type="submission" date="2020-08" db="EMBL/GenBank/DDBJ databases">
        <title>Genome sequencing and assembly of the red palm weevil Rhynchophorus ferrugineus.</title>
        <authorList>
            <person name="Dias G.B."/>
            <person name="Bergman C.M."/>
            <person name="Manee M."/>
        </authorList>
    </citation>
    <scope>NUCLEOTIDE SEQUENCE</scope>
    <source>
        <strain evidence="2">AA-2017</strain>
        <tissue evidence="2">Whole larva</tissue>
    </source>
</reference>
<evidence type="ECO:0000313" key="2">
    <source>
        <dbReference type="EMBL" id="KAF7281545.1"/>
    </source>
</evidence>
<comment type="caution">
    <text evidence="2">The sequence shown here is derived from an EMBL/GenBank/DDBJ whole genome shotgun (WGS) entry which is preliminary data.</text>
</comment>
<proteinExistence type="predicted"/>
<name>A0A834IP92_RHYFE</name>
<evidence type="ECO:0000256" key="1">
    <source>
        <dbReference type="SAM" id="MobiDB-lite"/>
    </source>
</evidence>
<gene>
    <name evidence="2" type="ORF">GWI33_004551</name>
</gene>
<dbReference type="Proteomes" id="UP000625711">
    <property type="component" value="Unassembled WGS sequence"/>
</dbReference>
<dbReference type="AlphaFoldDB" id="A0A834IP92"/>
<organism evidence="2 3">
    <name type="scientific">Rhynchophorus ferrugineus</name>
    <name type="common">Red palm weevil</name>
    <name type="synonym">Curculio ferrugineus</name>
    <dbReference type="NCBI Taxonomy" id="354439"/>
    <lineage>
        <taxon>Eukaryota</taxon>
        <taxon>Metazoa</taxon>
        <taxon>Ecdysozoa</taxon>
        <taxon>Arthropoda</taxon>
        <taxon>Hexapoda</taxon>
        <taxon>Insecta</taxon>
        <taxon>Pterygota</taxon>
        <taxon>Neoptera</taxon>
        <taxon>Endopterygota</taxon>
        <taxon>Coleoptera</taxon>
        <taxon>Polyphaga</taxon>
        <taxon>Cucujiformia</taxon>
        <taxon>Curculionidae</taxon>
        <taxon>Dryophthorinae</taxon>
        <taxon>Rhynchophorus</taxon>
    </lineage>
</organism>
<feature type="region of interest" description="Disordered" evidence="1">
    <location>
        <begin position="38"/>
        <end position="88"/>
    </location>
</feature>